<evidence type="ECO:0000313" key="16">
    <source>
        <dbReference type="Proteomes" id="UP000769766"/>
    </source>
</evidence>
<evidence type="ECO:0000259" key="14">
    <source>
        <dbReference type="Pfam" id="PF02749"/>
    </source>
</evidence>
<dbReference type="FunFam" id="3.20.20.70:FF:000030">
    <property type="entry name" value="Nicotinate-nucleotide pyrophosphorylase, carboxylating"/>
    <property type="match status" value="1"/>
</dbReference>
<dbReference type="AlphaFoldDB" id="A0A932CR71"/>
<evidence type="ECO:0000256" key="12">
    <source>
        <dbReference type="PIRNR" id="PIRNR006250"/>
    </source>
</evidence>
<evidence type="ECO:0000313" key="15">
    <source>
        <dbReference type="EMBL" id="MBI2877944.1"/>
    </source>
</evidence>
<dbReference type="Gene3D" id="3.90.1170.20">
    <property type="entry name" value="Quinolinate phosphoribosyl transferase, N-terminal domain"/>
    <property type="match status" value="1"/>
</dbReference>
<keyword evidence="8 12" id="KW-0808">Transferase</keyword>
<reference evidence="15" key="1">
    <citation type="submission" date="2020-07" db="EMBL/GenBank/DDBJ databases">
        <title>Huge and variable diversity of episymbiotic CPR bacteria and DPANN archaea in groundwater ecosystems.</title>
        <authorList>
            <person name="He C.Y."/>
            <person name="Keren R."/>
            <person name="Whittaker M."/>
            <person name="Farag I.F."/>
            <person name="Doudna J."/>
            <person name="Cate J.H.D."/>
            <person name="Banfield J.F."/>
        </authorList>
    </citation>
    <scope>NUCLEOTIDE SEQUENCE</scope>
    <source>
        <strain evidence="15">NC_groundwater_672_Ag_B-0.1um_62_36</strain>
    </source>
</reference>
<dbReference type="SUPFAM" id="SSF54675">
    <property type="entry name" value="Nicotinate/Quinolinate PRTase N-terminal domain-like"/>
    <property type="match status" value="1"/>
</dbReference>
<evidence type="ECO:0000256" key="10">
    <source>
        <dbReference type="ARBA" id="ARBA00047445"/>
    </source>
</evidence>
<dbReference type="InterPro" id="IPR022412">
    <property type="entry name" value="Quinolinate_PRibosylTrfase_N"/>
</dbReference>
<dbReference type="GO" id="GO:0009435">
    <property type="term" value="P:NAD+ biosynthetic process"/>
    <property type="evidence" value="ECO:0007669"/>
    <property type="project" value="InterPro"/>
</dbReference>
<evidence type="ECO:0000256" key="7">
    <source>
        <dbReference type="ARBA" id="ARBA00022676"/>
    </source>
</evidence>
<dbReference type="Proteomes" id="UP000769766">
    <property type="component" value="Unassembled WGS sequence"/>
</dbReference>
<dbReference type="SUPFAM" id="SSF51690">
    <property type="entry name" value="Nicotinate/Quinolinate PRTase C-terminal domain-like"/>
    <property type="match status" value="1"/>
</dbReference>
<feature type="domain" description="Quinolinate phosphoribosyl transferase C-terminal" evidence="13">
    <location>
        <begin position="112"/>
        <end position="277"/>
    </location>
</feature>
<dbReference type="GO" id="GO:0004514">
    <property type="term" value="F:nicotinate-nucleotide diphosphorylase (carboxylating) activity"/>
    <property type="evidence" value="ECO:0007669"/>
    <property type="project" value="UniProtKB-EC"/>
</dbReference>
<evidence type="ECO:0000256" key="3">
    <source>
        <dbReference type="ARBA" id="ARBA00009400"/>
    </source>
</evidence>
<dbReference type="InterPro" id="IPR004393">
    <property type="entry name" value="NadC"/>
</dbReference>
<evidence type="ECO:0000256" key="9">
    <source>
        <dbReference type="ARBA" id="ARBA00033102"/>
    </source>
</evidence>
<dbReference type="PIRSF" id="PIRSF006250">
    <property type="entry name" value="NadC_ModD"/>
    <property type="match status" value="1"/>
</dbReference>
<protein>
    <recommendedName>
        <fullName evidence="11">Probable nicotinate-nucleotide pyrophosphorylase [carboxylating]</fullName>
        <ecNumber evidence="5">2.4.2.19</ecNumber>
    </recommendedName>
    <alternativeName>
        <fullName evidence="9">Quinolinate phosphoribosyltransferase [decarboxylating]</fullName>
    </alternativeName>
</protein>
<comment type="catalytic activity">
    <reaction evidence="10">
        <text>nicotinate beta-D-ribonucleotide + CO2 + diphosphate = quinolinate + 5-phospho-alpha-D-ribose 1-diphosphate + 2 H(+)</text>
        <dbReference type="Rhea" id="RHEA:12733"/>
        <dbReference type="ChEBI" id="CHEBI:15378"/>
        <dbReference type="ChEBI" id="CHEBI:16526"/>
        <dbReference type="ChEBI" id="CHEBI:29959"/>
        <dbReference type="ChEBI" id="CHEBI:33019"/>
        <dbReference type="ChEBI" id="CHEBI:57502"/>
        <dbReference type="ChEBI" id="CHEBI:58017"/>
        <dbReference type="EC" id="2.4.2.19"/>
    </reaction>
</comment>
<dbReference type="InterPro" id="IPR027277">
    <property type="entry name" value="NadC/ModD"/>
</dbReference>
<accession>A0A932CR71</accession>
<comment type="similarity">
    <text evidence="3 12">Belongs to the NadC/ModD family.</text>
</comment>
<organism evidence="15 16">
    <name type="scientific">Tectimicrobiota bacterium</name>
    <dbReference type="NCBI Taxonomy" id="2528274"/>
    <lineage>
        <taxon>Bacteria</taxon>
        <taxon>Pseudomonadati</taxon>
        <taxon>Nitrospinota/Tectimicrobiota group</taxon>
        <taxon>Candidatus Tectimicrobiota</taxon>
    </lineage>
</organism>
<dbReference type="PANTHER" id="PTHR32179">
    <property type="entry name" value="NICOTINATE-NUCLEOTIDE PYROPHOSPHORYLASE [CARBOXYLATING]"/>
    <property type="match status" value="1"/>
</dbReference>
<dbReference type="Pfam" id="PF01729">
    <property type="entry name" value="QRPTase_C"/>
    <property type="match status" value="1"/>
</dbReference>
<keyword evidence="6" id="KW-0662">Pyridine nucleotide biosynthesis</keyword>
<proteinExistence type="inferred from homology"/>
<dbReference type="PANTHER" id="PTHR32179:SF3">
    <property type="entry name" value="NICOTINATE-NUCLEOTIDE PYROPHOSPHORYLASE [CARBOXYLATING]"/>
    <property type="match status" value="1"/>
</dbReference>
<dbReference type="InterPro" id="IPR037128">
    <property type="entry name" value="Quinolinate_PRibosylTase_N_sf"/>
</dbReference>
<evidence type="ECO:0000256" key="1">
    <source>
        <dbReference type="ARBA" id="ARBA00003237"/>
    </source>
</evidence>
<evidence type="ECO:0000256" key="4">
    <source>
        <dbReference type="ARBA" id="ARBA00011218"/>
    </source>
</evidence>
<dbReference type="Gene3D" id="3.20.20.70">
    <property type="entry name" value="Aldolase class I"/>
    <property type="match status" value="1"/>
</dbReference>
<comment type="subunit">
    <text evidence="4">Hexamer formed by 3 homodimers.</text>
</comment>
<dbReference type="FunFam" id="3.90.1170.20:FF:000001">
    <property type="entry name" value="Nicotinate-nucleotide diphosphorylase (Carboxylating)"/>
    <property type="match status" value="1"/>
</dbReference>
<name>A0A932CR71_UNCTE</name>
<dbReference type="InterPro" id="IPR013785">
    <property type="entry name" value="Aldolase_TIM"/>
</dbReference>
<dbReference type="GO" id="GO:0034213">
    <property type="term" value="P:quinolinate catabolic process"/>
    <property type="evidence" value="ECO:0007669"/>
    <property type="project" value="TreeGrafter"/>
</dbReference>
<dbReference type="InterPro" id="IPR036068">
    <property type="entry name" value="Nicotinate_pribotase-like_C"/>
</dbReference>
<evidence type="ECO:0000256" key="2">
    <source>
        <dbReference type="ARBA" id="ARBA00004893"/>
    </source>
</evidence>
<dbReference type="CDD" id="cd01572">
    <property type="entry name" value="QPRTase"/>
    <property type="match status" value="1"/>
</dbReference>
<feature type="domain" description="Quinolinate phosphoribosyl transferase N-terminal" evidence="14">
    <location>
        <begin position="25"/>
        <end position="110"/>
    </location>
</feature>
<dbReference type="EMBL" id="JACPRF010000420">
    <property type="protein sequence ID" value="MBI2877944.1"/>
    <property type="molecule type" value="Genomic_DNA"/>
</dbReference>
<dbReference type="InterPro" id="IPR002638">
    <property type="entry name" value="Quinolinate_PRibosylTrfase_C"/>
</dbReference>
<evidence type="ECO:0000259" key="13">
    <source>
        <dbReference type="Pfam" id="PF01729"/>
    </source>
</evidence>
<dbReference type="Pfam" id="PF02749">
    <property type="entry name" value="QRPTase_N"/>
    <property type="match status" value="1"/>
</dbReference>
<comment type="function">
    <text evidence="1">Involved in the catabolism of quinolinic acid (QA).</text>
</comment>
<dbReference type="GO" id="GO:0005737">
    <property type="term" value="C:cytoplasm"/>
    <property type="evidence" value="ECO:0007669"/>
    <property type="project" value="TreeGrafter"/>
</dbReference>
<evidence type="ECO:0000256" key="6">
    <source>
        <dbReference type="ARBA" id="ARBA00022642"/>
    </source>
</evidence>
<evidence type="ECO:0000256" key="11">
    <source>
        <dbReference type="ARBA" id="ARBA00069173"/>
    </source>
</evidence>
<keyword evidence="7 12" id="KW-0328">Glycosyltransferase</keyword>
<comment type="pathway">
    <text evidence="2">Cofactor biosynthesis; NAD(+) biosynthesis; nicotinate D-ribonucleotide from quinolinate: step 1/1.</text>
</comment>
<evidence type="ECO:0000256" key="5">
    <source>
        <dbReference type="ARBA" id="ARBA00011944"/>
    </source>
</evidence>
<gene>
    <name evidence="15" type="primary">nadC</name>
    <name evidence="15" type="ORF">HYY20_13795</name>
</gene>
<dbReference type="NCBIfam" id="TIGR00078">
    <property type="entry name" value="nadC"/>
    <property type="match status" value="1"/>
</dbReference>
<comment type="caution">
    <text evidence="15">The sequence shown here is derived from an EMBL/GenBank/DDBJ whole genome shotgun (WGS) entry which is preliminary data.</text>
</comment>
<evidence type="ECO:0000256" key="8">
    <source>
        <dbReference type="ARBA" id="ARBA00022679"/>
    </source>
</evidence>
<sequence>MEELLTPQTWELIRMALMEDLGSGDITTENTVSPEARARGVIRAKASLVLAGLELARAVFFTLDPGVVFRGLTQDGEALEAGAGIAEVEGSARVLLKGERLALNFLQRLSGIATLTAQSVRCVQGTRARILDTRKTTPGWRHLEKYAVRMGGGVNHRYSLGHGILIKDNHIALAGGLSRAVEKAKRGCPPLMKIEVEVQSLDQVEEALRAGADMIMLDNMSCEEMARAVRVIGGRAWVEASGGIGLEGLAAVAQTGVDFISLGRLTHSAPAVDIALKYERI</sequence>
<dbReference type="EC" id="2.4.2.19" evidence="5"/>